<feature type="transmembrane region" description="Helical" evidence="2">
    <location>
        <begin position="390"/>
        <end position="410"/>
    </location>
</feature>
<feature type="transmembrane region" description="Helical" evidence="2">
    <location>
        <begin position="556"/>
        <end position="577"/>
    </location>
</feature>
<feature type="transmembrane region" description="Helical" evidence="2">
    <location>
        <begin position="500"/>
        <end position="517"/>
    </location>
</feature>
<feature type="transmembrane region" description="Helical" evidence="2">
    <location>
        <begin position="234"/>
        <end position="252"/>
    </location>
</feature>
<dbReference type="PANTHER" id="PTHR38434:SF1">
    <property type="entry name" value="BLL2549 PROTEIN"/>
    <property type="match status" value="1"/>
</dbReference>
<feature type="coiled-coil region" evidence="1">
    <location>
        <begin position="1"/>
        <end position="72"/>
    </location>
</feature>
<feature type="transmembrane region" description="Helical" evidence="2">
    <location>
        <begin position="598"/>
        <end position="619"/>
    </location>
</feature>
<dbReference type="OrthoDB" id="2078443at2"/>
<feature type="transmembrane region" description="Helical" evidence="2">
    <location>
        <begin position="199"/>
        <end position="222"/>
    </location>
</feature>
<dbReference type="Proteomes" id="UP000032534">
    <property type="component" value="Unassembled WGS sequence"/>
</dbReference>
<dbReference type="InterPro" id="IPR019286">
    <property type="entry name" value="DUF2339_TM"/>
</dbReference>
<evidence type="ECO:0000313" key="4">
    <source>
        <dbReference type="Proteomes" id="UP000032534"/>
    </source>
</evidence>
<dbReference type="EMBL" id="JTHP01000001">
    <property type="protein sequence ID" value="KJD47435.1"/>
    <property type="molecule type" value="Genomic_DNA"/>
</dbReference>
<dbReference type="Pfam" id="PF10101">
    <property type="entry name" value="DUF2339"/>
    <property type="match status" value="1"/>
</dbReference>
<organism evidence="3 4">
    <name type="scientific">Paenibacillus terrae</name>
    <dbReference type="NCBI Taxonomy" id="159743"/>
    <lineage>
        <taxon>Bacteria</taxon>
        <taxon>Bacillati</taxon>
        <taxon>Bacillota</taxon>
        <taxon>Bacilli</taxon>
        <taxon>Bacillales</taxon>
        <taxon>Paenibacillaceae</taxon>
        <taxon>Paenibacillus</taxon>
    </lineage>
</organism>
<evidence type="ECO:0000313" key="3">
    <source>
        <dbReference type="EMBL" id="KJD47435.1"/>
    </source>
</evidence>
<feature type="transmembrane region" description="Helical" evidence="2">
    <location>
        <begin position="363"/>
        <end position="384"/>
    </location>
</feature>
<dbReference type="PATRIC" id="fig|159743.3.peg.68"/>
<feature type="transmembrane region" description="Helical" evidence="2">
    <location>
        <begin position="450"/>
        <end position="466"/>
    </location>
</feature>
<keyword evidence="1" id="KW-0175">Coiled coil</keyword>
<feature type="transmembrane region" description="Helical" evidence="2">
    <location>
        <begin position="313"/>
        <end position="331"/>
    </location>
</feature>
<keyword evidence="2" id="KW-0472">Membrane</keyword>
<feature type="transmembrane region" description="Helical" evidence="2">
    <location>
        <begin position="259"/>
        <end position="279"/>
    </location>
</feature>
<gene>
    <name evidence="3" type="ORF">QD47_00300</name>
</gene>
<name>A0A0D7X7P4_9BACL</name>
<feature type="transmembrane region" description="Helical" evidence="2">
    <location>
        <begin position="662"/>
        <end position="682"/>
    </location>
</feature>
<sequence>MKDLKDRLHTIRQEQSKLLKEYQTLIADYEASDVILENEVLRKKFEDVQARCLRLEERVQHIEQENGKLRTALTEQMLSEKANMIRISREKLETYFASRTAEGTNRLTAFEYGAKNRVDQLIQQSTHELKEDQDEIVARLRQFAEEIRDRIMEQRRRFQEAEQNLLHHTANGLDQLQEEEISEETMQKRMKQNQFEMKLGLNWINKLGILLIILGVGAAFKYSYSNWFTGNMKGVAFFLLGALMLGGGEWLYRKQKQTFALGILGGGISVLYGSIFYSYFLLEIIGMYTGIGLSVLVTVTAVLLSLRYESRTICSFGLVGGYLPLFSYMAANGLEGNSVYIAMGYLFLLNLLILLVSFRKRWVVVQYISFLLNTPLMIVLVWLSDSTTASMLYAVITFAMYLGMTLWVPFRLKEKLSWLDFSLLALNTVVSCTVLYSLFDDAGLDDYKGLLALVFCLVYGGLAQWVSRFIPEEKQTKVLFYATSLTFAILMVPFQFGVKWLSMGWLIESVLLTLYGNRYRLKELERAGWGILLLCLGAFFFVDFPIYLLSGFETDYFGLKYTLITLGMLIVTVFYAIQFGRPDAFKNIRLYEMRIMQGFKYVTLVNVYGYLLYEAGHWYNIIVPEGFTHYSFYKALLYTCVSLVLAYSLPKVKLLYDQVIKYYSLVLYVIGYALGLLVTVAIPTLHDNYAQNTAADYVALVVLAAFNVLVFFSSRDFLNALMTRHYRSTELYPVIMGVYLLGVITAFLGVQFRLGDAGLVFSLMYLLLAILYIVYGFRKRVVYIRRFGLGLTLLSTGKLLLYDLHLLTTGSTIVAYFSFGVILLAISYIYQKVSNRMGEAIIKKDVEGKM</sequence>
<feature type="transmembrane region" description="Helical" evidence="2">
    <location>
        <begin position="758"/>
        <end position="775"/>
    </location>
</feature>
<feature type="transmembrane region" description="Helical" evidence="2">
    <location>
        <begin position="478"/>
        <end position="494"/>
    </location>
</feature>
<feature type="coiled-coil region" evidence="1">
    <location>
        <begin position="144"/>
        <end position="171"/>
    </location>
</feature>
<feature type="transmembrane region" description="Helical" evidence="2">
    <location>
        <begin position="529"/>
        <end position="550"/>
    </location>
</feature>
<feature type="transmembrane region" description="Helical" evidence="2">
    <location>
        <begin position="631"/>
        <end position="650"/>
    </location>
</feature>
<reference evidence="3 4" key="1">
    <citation type="submission" date="2014-11" db="EMBL/GenBank/DDBJ databases">
        <title>Draft Genome Sequences of Paenibacillus polymyxa NRRL B-30509 and Paenibacillus terrae NRRL B-30644, Strains from a Poultry Environment that Produce Tridecaptin A and Paenicidins.</title>
        <authorList>
            <person name="van Belkum M.J."/>
            <person name="Lohans C.T."/>
            <person name="Vederas J.C."/>
        </authorList>
    </citation>
    <scope>NUCLEOTIDE SEQUENCE [LARGE SCALE GENOMIC DNA]</scope>
    <source>
        <strain evidence="3 4">NRRL B-30644</strain>
    </source>
</reference>
<dbReference type="PANTHER" id="PTHR38434">
    <property type="entry name" value="BLL2549 PROTEIN"/>
    <property type="match status" value="1"/>
</dbReference>
<comment type="caution">
    <text evidence="3">The sequence shown here is derived from an EMBL/GenBank/DDBJ whole genome shotgun (WGS) entry which is preliminary data.</text>
</comment>
<feature type="transmembrane region" description="Helical" evidence="2">
    <location>
        <begin position="417"/>
        <end position="438"/>
    </location>
</feature>
<proteinExistence type="predicted"/>
<feature type="transmembrane region" description="Helical" evidence="2">
    <location>
        <begin position="787"/>
        <end position="807"/>
    </location>
</feature>
<feature type="transmembrane region" description="Helical" evidence="2">
    <location>
        <begin position="813"/>
        <end position="830"/>
    </location>
</feature>
<protein>
    <submittedName>
        <fullName evidence="3">Membrane protein</fullName>
    </submittedName>
</protein>
<feature type="transmembrane region" description="Helical" evidence="2">
    <location>
        <begin position="285"/>
        <end position="306"/>
    </location>
</feature>
<feature type="transmembrane region" description="Helical" evidence="2">
    <location>
        <begin position="337"/>
        <end position="356"/>
    </location>
</feature>
<evidence type="ECO:0000256" key="2">
    <source>
        <dbReference type="SAM" id="Phobius"/>
    </source>
</evidence>
<feature type="transmembrane region" description="Helical" evidence="2">
    <location>
        <begin position="694"/>
        <end position="712"/>
    </location>
</feature>
<keyword evidence="2" id="KW-0812">Transmembrane</keyword>
<accession>A0A0D7X7P4</accession>
<keyword evidence="4" id="KW-1185">Reference proteome</keyword>
<dbReference type="AlphaFoldDB" id="A0A0D7X7P4"/>
<keyword evidence="2" id="KW-1133">Transmembrane helix</keyword>
<feature type="transmembrane region" description="Helical" evidence="2">
    <location>
        <begin position="732"/>
        <end position="752"/>
    </location>
</feature>
<evidence type="ECO:0000256" key="1">
    <source>
        <dbReference type="SAM" id="Coils"/>
    </source>
</evidence>
<dbReference type="RefSeq" id="WP_044644227.1">
    <property type="nucleotide sequence ID" value="NZ_JTHP01000001.1"/>
</dbReference>